<dbReference type="EMBL" id="BQNB010009752">
    <property type="protein sequence ID" value="GJS67908.1"/>
    <property type="molecule type" value="Genomic_DNA"/>
</dbReference>
<dbReference type="Proteomes" id="UP001151760">
    <property type="component" value="Unassembled WGS sequence"/>
</dbReference>
<sequence>MFYVIVWSNQDETLTGDLASVDIATMENLNNLITVGESLLNKPVSRVNFDTGVVEEVTNGGTNREALKRFAKQLSDERKLRESLARLV</sequence>
<keyword evidence="2" id="KW-1185">Reference proteome</keyword>
<dbReference type="Gene3D" id="3.40.1090.10">
    <property type="entry name" value="Cytosolic phospholipase A2 catalytic domain"/>
    <property type="match status" value="1"/>
</dbReference>
<dbReference type="PANTHER" id="PTHR32176:SF92">
    <property type="entry name" value="XYLOSE ISOMERASE"/>
    <property type="match status" value="1"/>
</dbReference>
<accession>A0ABQ4XT56</accession>
<comment type="caution">
    <text evidence="1">The sequence shown here is derived from an EMBL/GenBank/DDBJ whole genome shotgun (WGS) entry which is preliminary data.</text>
</comment>
<evidence type="ECO:0000313" key="1">
    <source>
        <dbReference type="EMBL" id="GJS67908.1"/>
    </source>
</evidence>
<dbReference type="PANTHER" id="PTHR32176">
    <property type="entry name" value="XYLOSE ISOMERASE"/>
    <property type="match status" value="1"/>
</dbReference>
<organism evidence="1 2">
    <name type="scientific">Tanacetum coccineum</name>
    <dbReference type="NCBI Taxonomy" id="301880"/>
    <lineage>
        <taxon>Eukaryota</taxon>
        <taxon>Viridiplantae</taxon>
        <taxon>Streptophyta</taxon>
        <taxon>Embryophyta</taxon>
        <taxon>Tracheophyta</taxon>
        <taxon>Spermatophyta</taxon>
        <taxon>Magnoliopsida</taxon>
        <taxon>eudicotyledons</taxon>
        <taxon>Gunneridae</taxon>
        <taxon>Pentapetalae</taxon>
        <taxon>asterids</taxon>
        <taxon>campanulids</taxon>
        <taxon>Asterales</taxon>
        <taxon>Asteraceae</taxon>
        <taxon>Asteroideae</taxon>
        <taxon>Anthemideae</taxon>
        <taxon>Anthemidinae</taxon>
        <taxon>Tanacetum</taxon>
    </lineage>
</organism>
<name>A0ABQ4XT56_9ASTR</name>
<gene>
    <name evidence="1" type="ORF">Tco_0682473</name>
</gene>
<reference evidence="1" key="1">
    <citation type="journal article" date="2022" name="Int. J. Mol. Sci.">
        <title>Draft Genome of Tanacetum Coccineum: Genomic Comparison of Closely Related Tanacetum-Family Plants.</title>
        <authorList>
            <person name="Yamashiro T."/>
            <person name="Shiraishi A."/>
            <person name="Nakayama K."/>
            <person name="Satake H."/>
        </authorList>
    </citation>
    <scope>NUCLEOTIDE SEQUENCE</scope>
</reference>
<evidence type="ECO:0000313" key="2">
    <source>
        <dbReference type="Proteomes" id="UP001151760"/>
    </source>
</evidence>
<proteinExistence type="predicted"/>
<reference evidence="1" key="2">
    <citation type="submission" date="2022-01" db="EMBL/GenBank/DDBJ databases">
        <authorList>
            <person name="Yamashiro T."/>
            <person name="Shiraishi A."/>
            <person name="Satake H."/>
            <person name="Nakayama K."/>
        </authorList>
    </citation>
    <scope>NUCLEOTIDE SEQUENCE</scope>
</reference>
<protein>
    <submittedName>
        <fullName evidence="1">Uncharacterized protein</fullName>
    </submittedName>
</protein>